<organism evidence="2">
    <name type="scientific">uncultured Acidimicrobiales bacterium</name>
    <dbReference type="NCBI Taxonomy" id="310071"/>
    <lineage>
        <taxon>Bacteria</taxon>
        <taxon>Bacillati</taxon>
        <taxon>Actinomycetota</taxon>
        <taxon>Acidimicrobiia</taxon>
        <taxon>Acidimicrobiales</taxon>
        <taxon>environmental samples</taxon>
    </lineage>
</organism>
<feature type="compositionally biased region" description="Gly residues" evidence="1">
    <location>
        <begin position="36"/>
        <end position="52"/>
    </location>
</feature>
<name>A0A6J4JD84_9ACTN</name>
<gene>
    <name evidence="2" type="ORF">AVDCRST_MAG76-3606</name>
</gene>
<feature type="compositionally biased region" description="Polar residues" evidence="1">
    <location>
        <begin position="69"/>
        <end position="84"/>
    </location>
</feature>
<proteinExistence type="predicted"/>
<dbReference type="AlphaFoldDB" id="A0A6J4JD84"/>
<feature type="region of interest" description="Disordered" evidence="1">
    <location>
        <begin position="1"/>
        <end position="93"/>
    </location>
</feature>
<dbReference type="EMBL" id="CADCSZ010000214">
    <property type="protein sequence ID" value="CAA9275004.1"/>
    <property type="molecule type" value="Genomic_DNA"/>
</dbReference>
<reference evidence="2" key="1">
    <citation type="submission" date="2020-02" db="EMBL/GenBank/DDBJ databases">
        <authorList>
            <person name="Meier V. D."/>
        </authorList>
    </citation>
    <scope>NUCLEOTIDE SEQUENCE</scope>
    <source>
        <strain evidence="2">AVDCRST_MAG76</strain>
    </source>
</reference>
<evidence type="ECO:0000256" key="1">
    <source>
        <dbReference type="SAM" id="MobiDB-lite"/>
    </source>
</evidence>
<sequence length="93" mass="9081">MTATGVIGLGAVDGEGEVTLPGGGTAAIIGPEDTGTGAGGGRRASTGGGGAGSSRWRRQGRVSARASRVTRTMTPTEASSSGRLSISPRPMQP</sequence>
<protein>
    <submittedName>
        <fullName evidence="2">Uncharacterized protein</fullName>
    </submittedName>
</protein>
<accession>A0A6J4JD84</accession>
<evidence type="ECO:0000313" key="2">
    <source>
        <dbReference type="EMBL" id="CAA9275004.1"/>
    </source>
</evidence>